<feature type="compositionally biased region" description="Basic and acidic residues" evidence="1">
    <location>
        <begin position="1"/>
        <end position="18"/>
    </location>
</feature>
<keyword evidence="3" id="KW-1185">Reference proteome</keyword>
<organism evidence="2 3">
    <name type="scientific">Oceanobacillus halophilus</name>
    <dbReference type="NCBI Taxonomy" id="930130"/>
    <lineage>
        <taxon>Bacteria</taxon>
        <taxon>Bacillati</taxon>
        <taxon>Bacillota</taxon>
        <taxon>Bacilli</taxon>
        <taxon>Bacillales</taxon>
        <taxon>Bacillaceae</taxon>
        <taxon>Oceanobacillus</taxon>
    </lineage>
</organism>
<dbReference type="InterPro" id="IPR025097">
    <property type="entry name" value="DUF4023"/>
</dbReference>
<feature type="region of interest" description="Disordered" evidence="1">
    <location>
        <begin position="1"/>
        <end position="39"/>
    </location>
</feature>
<reference evidence="2 3" key="1">
    <citation type="journal article" date="2016" name="Int. J. Syst. Evol. Microbiol.">
        <title>Oceanobacillus halophilus sp. nov., a novel moderately halophilic bacterium from a hypersaline lake.</title>
        <authorList>
            <person name="Amoozegar M.A."/>
            <person name="Bagheri M."/>
            <person name="Makhdoumi A."/>
            <person name="Nikou M.M."/>
            <person name="Fazeli S.A.S."/>
            <person name="Schumann P."/>
            <person name="Sproer C."/>
            <person name="Sanchez-Porro C."/>
            <person name="Ventosa A."/>
        </authorList>
    </citation>
    <scope>NUCLEOTIDE SEQUENCE [LARGE SCALE GENOMIC DNA]</scope>
    <source>
        <strain evidence="2 3">DSM 23996</strain>
    </source>
</reference>
<proteinExistence type="predicted"/>
<dbReference type="Pfam" id="PF13215">
    <property type="entry name" value="DUF4023"/>
    <property type="match status" value="1"/>
</dbReference>
<evidence type="ECO:0000256" key="1">
    <source>
        <dbReference type="SAM" id="MobiDB-lite"/>
    </source>
</evidence>
<dbReference type="EMBL" id="RBZP01000006">
    <property type="protein sequence ID" value="RKQ33548.1"/>
    <property type="molecule type" value="Genomic_DNA"/>
</dbReference>
<name>A0A495A3N3_9BACI</name>
<evidence type="ECO:0000313" key="3">
    <source>
        <dbReference type="Proteomes" id="UP000269301"/>
    </source>
</evidence>
<dbReference type="AlphaFoldDB" id="A0A495A3N3"/>
<dbReference type="RefSeq" id="WP_121204278.1">
    <property type="nucleotide sequence ID" value="NZ_RBZP01000006.1"/>
</dbReference>
<accession>A0A495A3N3</accession>
<dbReference type="Proteomes" id="UP000269301">
    <property type="component" value="Unassembled WGS sequence"/>
</dbReference>
<gene>
    <name evidence="2" type="ORF">D8M06_10090</name>
</gene>
<comment type="caution">
    <text evidence="2">The sequence shown here is derived from an EMBL/GenBank/DDBJ whole genome shotgun (WGS) entry which is preliminary data.</text>
</comment>
<protein>
    <submittedName>
        <fullName evidence="2">DUF4023 domain-containing protein</fullName>
    </submittedName>
</protein>
<evidence type="ECO:0000313" key="2">
    <source>
        <dbReference type="EMBL" id="RKQ33548.1"/>
    </source>
</evidence>
<feature type="compositionally biased region" description="Basic and acidic residues" evidence="1">
    <location>
        <begin position="30"/>
        <end position="39"/>
    </location>
</feature>
<sequence>MENTEEFVKKIEEKQKKDLKNKKRQGNGHPEQRLPNKRH</sequence>